<dbReference type="Proteomes" id="UP000054624">
    <property type="component" value="Unassembled WGS sequence"/>
</dbReference>
<keyword evidence="2" id="KW-1185">Reference proteome</keyword>
<evidence type="ECO:0008006" key="3">
    <source>
        <dbReference type="Google" id="ProtNLM"/>
    </source>
</evidence>
<evidence type="ECO:0000313" key="1">
    <source>
        <dbReference type="EMBL" id="SAK80897.1"/>
    </source>
</evidence>
<organism evidence="1 2">
    <name type="scientific">Caballeronia temeraria</name>
    <dbReference type="NCBI Taxonomy" id="1777137"/>
    <lineage>
        <taxon>Bacteria</taxon>
        <taxon>Pseudomonadati</taxon>
        <taxon>Pseudomonadota</taxon>
        <taxon>Betaproteobacteria</taxon>
        <taxon>Burkholderiales</taxon>
        <taxon>Burkholderiaceae</taxon>
        <taxon>Caballeronia</taxon>
    </lineage>
</organism>
<accession>A0A158CH94</accession>
<proteinExistence type="predicted"/>
<evidence type="ECO:0000313" key="2">
    <source>
        <dbReference type="Proteomes" id="UP000054624"/>
    </source>
</evidence>
<dbReference type="RefSeq" id="WP_061163174.1">
    <property type="nucleotide sequence ID" value="NZ_FCOI02000023.1"/>
</dbReference>
<dbReference type="AlphaFoldDB" id="A0A158CH94"/>
<dbReference type="OrthoDB" id="4205621at2"/>
<dbReference type="InterPro" id="IPR011051">
    <property type="entry name" value="RmlC_Cupin_sf"/>
</dbReference>
<dbReference type="STRING" id="1777137.AWB76_05472"/>
<dbReference type="SUPFAM" id="SSF51182">
    <property type="entry name" value="RmlC-like cupins"/>
    <property type="match status" value="1"/>
</dbReference>
<gene>
    <name evidence="1" type="ORF">AWB76_05472</name>
</gene>
<name>A0A158CH94_9BURK</name>
<protein>
    <recommendedName>
        <fullName evidence="3">Cupin domain protein</fullName>
    </recommendedName>
</protein>
<dbReference type="EMBL" id="FCOI02000023">
    <property type="protein sequence ID" value="SAK80897.1"/>
    <property type="molecule type" value="Genomic_DNA"/>
</dbReference>
<reference evidence="2" key="1">
    <citation type="submission" date="2016-01" db="EMBL/GenBank/DDBJ databases">
        <authorList>
            <person name="Peeters Charlotte."/>
        </authorList>
    </citation>
    <scope>NUCLEOTIDE SEQUENCE [LARGE SCALE GENOMIC DNA]</scope>
</reference>
<sequence>MDCAELYTDADGHSAFRTLRVFEASAVLFNGVSVSLSPPQPCESMLMHEFDADYFMDRHNPPSKQYVVVLEGELEISVKGGEVTRRFAQGAIFIAGDLQGSGHTTRAIRSGRALVVNLRG</sequence>